<comment type="similarity">
    <text evidence="2">Belongs to the AzlC family.</text>
</comment>
<dbReference type="GO" id="GO:1903785">
    <property type="term" value="P:L-valine transmembrane transport"/>
    <property type="evidence" value="ECO:0007669"/>
    <property type="project" value="TreeGrafter"/>
</dbReference>
<dbReference type="Pfam" id="PF03591">
    <property type="entry name" value="AzlC"/>
    <property type="match status" value="1"/>
</dbReference>
<dbReference type="AlphaFoldDB" id="A0A926DXU1"/>
<keyword evidence="7 8" id="KW-0472">Membrane</keyword>
<dbReference type="EMBL" id="JACRST010000002">
    <property type="protein sequence ID" value="MBC8545817.1"/>
    <property type="molecule type" value="Genomic_DNA"/>
</dbReference>
<gene>
    <name evidence="9" type="ORF">H8711_02545</name>
</gene>
<evidence type="ECO:0000256" key="5">
    <source>
        <dbReference type="ARBA" id="ARBA00022692"/>
    </source>
</evidence>
<protein>
    <submittedName>
        <fullName evidence="9">AzlC family ABC transporter permease</fullName>
    </submittedName>
</protein>
<dbReference type="PANTHER" id="PTHR34979">
    <property type="entry name" value="INNER MEMBRANE PROTEIN YGAZ"/>
    <property type="match status" value="1"/>
</dbReference>
<reference evidence="9" key="1">
    <citation type="submission" date="2020-08" db="EMBL/GenBank/DDBJ databases">
        <title>Genome public.</title>
        <authorList>
            <person name="Liu C."/>
            <person name="Sun Q."/>
        </authorList>
    </citation>
    <scope>NUCLEOTIDE SEQUENCE</scope>
    <source>
        <strain evidence="9">NSJ-31</strain>
    </source>
</reference>
<organism evidence="9 10">
    <name type="scientific">Ligaoa zhengdingensis</name>
    <dbReference type="NCBI Taxonomy" id="2763658"/>
    <lineage>
        <taxon>Bacteria</taxon>
        <taxon>Bacillati</taxon>
        <taxon>Bacillota</taxon>
        <taxon>Clostridia</taxon>
        <taxon>Eubacteriales</taxon>
        <taxon>Oscillospiraceae</taxon>
        <taxon>Ligaoa</taxon>
    </lineage>
</organism>
<evidence type="ECO:0000256" key="2">
    <source>
        <dbReference type="ARBA" id="ARBA00010735"/>
    </source>
</evidence>
<evidence type="ECO:0000256" key="8">
    <source>
        <dbReference type="SAM" id="Phobius"/>
    </source>
</evidence>
<comment type="subcellular location">
    <subcellularLocation>
        <location evidence="1">Cell membrane</location>
        <topology evidence="1">Multi-pass membrane protein</topology>
    </subcellularLocation>
</comment>
<feature type="transmembrane region" description="Helical" evidence="8">
    <location>
        <begin position="79"/>
        <end position="104"/>
    </location>
</feature>
<name>A0A926DXU1_9FIRM</name>
<proteinExistence type="inferred from homology"/>
<keyword evidence="4" id="KW-1003">Cell membrane</keyword>
<sequence>MSEAFYLPLGTGPISKQGASSVEQKKNAFIKGLRDGVPICLGYLSVSFTFGMMCTQNGLPFWIALLISMTNLTSAGQFAGTALIIAGGGYLEIAVTTFVINIRYMLMSLSLSQKVEPRMTTLQRSLLSFTVTDEIFAVAMQEKGPVTAAYFAGLSFTPYWGWALGTLFGATATSLLPAALRSALGIAIYGMFLAIIVPPARKVRSVAVTIGIAVVLSCIFQYVPWFAGLSSGWKIILCAVIASTYAAFRYPVDEGKNGEGAAA</sequence>
<dbReference type="GO" id="GO:0005886">
    <property type="term" value="C:plasma membrane"/>
    <property type="evidence" value="ECO:0007669"/>
    <property type="project" value="UniProtKB-SubCell"/>
</dbReference>
<evidence type="ECO:0000256" key="3">
    <source>
        <dbReference type="ARBA" id="ARBA00022448"/>
    </source>
</evidence>
<keyword evidence="5 8" id="KW-0812">Transmembrane</keyword>
<evidence type="ECO:0000256" key="7">
    <source>
        <dbReference type="ARBA" id="ARBA00023136"/>
    </source>
</evidence>
<comment type="caution">
    <text evidence="9">The sequence shown here is derived from an EMBL/GenBank/DDBJ whole genome shotgun (WGS) entry which is preliminary data.</text>
</comment>
<evidence type="ECO:0000256" key="6">
    <source>
        <dbReference type="ARBA" id="ARBA00022989"/>
    </source>
</evidence>
<accession>A0A926DXU1</accession>
<evidence type="ECO:0000313" key="9">
    <source>
        <dbReference type="EMBL" id="MBC8545817.1"/>
    </source>
</evidence>
<feature type="transmembrane region" description="Helical" evidence="8">
    <location>
        <begin position="149"/>
        <end position="172"/>
    </location>
</feature>
<evidence type="ECO:0000256" key="4">
    <source>
        <dbReference type="ARBA" id="ARBA00022475"/>
    </source>
</evidence>
<keyword evidence="10" id="KW-1185">Reference proteome</keyword>
<keyword evidence="6 8" id="KW-1133">Transmembrane helix</keyword>
<dbReference type="Proteomes" id="UP000653127">
    <property type="component" value="Unassembled WGS sequence"/>
</dbReference>
<evidence type="ECO:0000313" key="10">
    <source>
        <dbReference type="Proteomes" id="UP000653127"/>
    </source>
</evidence>
<evidence type="ECO:0000256" key="1">
    <source>
        <dbReference type="ARBA" id="ARBA00004651"/>
    </source>
</evidence>
<keyword evidence="3" id="KW-0813">Transport</keyword>
<feature type="transmembrane region" description="Helical" evidence="8">
    <location>
        <begin position="41"/>
        <end position="67"/>
    </location>
</feature>
<dbReference type="InterPro" id="IPR011606">
    <property type="entry name" value="Brnchd-chn_aa_trnsp_permease"/>
</dbReference>
<feature type="transmembrane region" description="Helical" evidence="8">
    <location>
        <begin position="206"/>
        <end position="225"/>
    </location>
</feature>
<dbReference type="PANTHER" id="PTHR34979:SF1">
    <property type="entry name" value="INNER MEMBRANE PROTEIN YGAZ"/>
    <property type="match status" value="1"/>
</dbReference>
<feature type="transmembrane region" description="Helical" evidence="8">
    <location>
        <begin position="178"/>
        <end position="197"/>
    </location>
</feature>